<dbReference type="InterPro" id="IPR010086">
    <property type="entry name" value="Flavodoxin_lc"/>
</dbReference>
<name>A0A3V7Z129_SALER</name>
<keyword evidence="6 7" id="KW-0249">Electron transport</keyword>
<evidence type="ECO:0000256" key="6">
    <source>
        <dbReference type="ARBA" id="ARBA00022982"/>
    </source>
</evidence>
<dbReference type="PANTHER" id="PTHR42809:SF3">
    <property type="entry name" value="FLAVODOXIN 2"/>
    <property type="match status" value="1"/>
</dbReference>
<dbReference type="Proteomes" id="UP000839526">
    <property type="component" value="Unassembled WGS sequence"/>
</dbReference>
<dbReference type="GO" id="GO:0010181">
    <property type="term" value="F:FMN binding"/>
    <property type="evidence" value="ECO:0007669"/>
    <property type="project" value="UniProtKB-UniRule"/>
</dbReference>
<keyword evidence="5 7" id="KW-0288">FMN</keyword>
<dbReference type="PROSITE" id="PS50902">
    <property type="entry name" value="FLAVODOXIN_LIKE"/>
    <property type="match status" value="1"/>
</dbReference>
<proteinExistence type="inferred from homology"/>
<dbReference type="PANTHER" id="PTHR42809">
    <property type="entry name" value="FLAVODOXIN 2"/>
    <property type="match status" value="1"/>
</dbReference>
<dbReference type="NCBIfam" id="NF009023">
    <property type="entry name" value="PRK12359.1"/>
    <property type="match status" value="1"/>
</dbReference>
<evidence type="ECO:0000256" key="5">
    <source>
        <dbReference type="ARBA" id="ARBA00022643"/>
    </source>
</evidence>
<evidence type="ECO:0000259" key="8">
    <source>
        <dbReference type="PROSITE" id="PS50902"/>
    </source>
</evidence>
<keyword evidence="4 7" id="KW-0285">Flavoprotein</keyword>
<reference evidence="9" key="1">
    <citation type="submission" date="2018-10" db="EMBL/GenBank/DDBJ databases">
        <authorList>
            <consortium name="PulseNet: The National Subtyping Network for Foodborne Disease Surveillance"/>
            <person name="Tarr C.L."/>
            <person name="Trees E."/>
            <person name="Katz L.S."/>
            <person name="Carleton-Romer H.A."/>
            <person name="Stroika S."/>
            <person name="Kucerova Z."/>
            <person name="Roache K.F."/>
            <person name="Sabol A.L."/>
            <person name="Besser J."/>
            <person name="Gerner-Smidt P."/>
        </authorList>
    </citation>
    <scope>NUCLEOTIDE SEQUENCE [LARGE SCALE GENOMIC DNA]</scope>
    <source>
        <strain evidence="9">PNUSAS052121</strain>
    </source>
</reference>
<evidence type="ECO:0000256" key="1">
    <source>
        <dbReference type="ARBA" id="ARBA00001917"/>
    </source>
</evidence>
<dbReference type="SUPFAM" id="SSF52218">
    <property type="entry name" value="Flavoproteins"/>
    <property type="match status" value="1"/>
</dbReference>
<dbReference type="PIRSF" id="PIRSF038996">
    <property type="entry name" value="FldA"/>
    <property type="match status" value="1"/>
</dbReference>
<accession>A0A3V7Z129</accession>
<sequence length="171" mass="19486">MLRTVIIYGSTTRYTEMVAARIIEQPGFENADLFDIEDIALLVMLDYDFLIFGLPTWDYGEIQSSWQNVWEQLDTLDFSGKIVAFFGLGDQLGYSEWFVDAMGMLHDKIISKGAFAIGEWPVDGYTFNTDISLTNNKTHFVGLAIDEVNQSNLTESRISQWCQNLLESINE</sequence>
<comment type="caution">
    <text evidence="9">The sequence shown here is derived from an EMBL/GenBank/DDBJ whole genome shotgun (WGS) entry which is preliminary data.</text>
</comment>
<evidence type="ECO:0000256" key="3">
    <source>
        <dbReference type="ARBA" id="ARBA00022448"/>
    </source>
</evidence>
<dbReference type="GO" id="GO:0009055">
    <property type="term" value="F:electron transfer activity"/>
    <property type="evidence" value="ECO:0007669"/>
    <property type="project" value="UniProtKB-UniRule"/>
</dbReference>
<comment type="cofactor">
    <cofactor evidence="1 7">
        <name>FMN</name>
        <dbReference type="ChEBI" id="CHEBI:58210"/>
    </cofactor>
</comment>
<dbReference type="AlphaFoldDB" id="A0A3V7Z129"/>
<comment type="function">
    <text evidence="7">Low-potential electron donor to a number of redox enzymes.</text>
</comment>
<dbReference type="NCBIfam" id="TIGR01752">
    <property type="entry name" value="flav_long"/>
    <property type="match status" value="1"/>
</dbReference>
<dbReference type="InterPro" id="IPR008254">
    <property type="entry name" value="Flavodoxin/NO_synth"/>
</dbReference>
<feature type="domain" description="Flavodoxin-like" evidence="8">
    <location>
        <begin position="4"/>
        <end position="166"/>
    </location>
</feature>
<dbReference type="Pfam" id="PF00258">
    <property type="entry name" value="Flavodoxin_1"/>
    <property type="match status" value="1"/>
</dbReference>
<dbReference type="Gene3D" id="3.40.50.360">
    <property type="match status" value="1"/>
</dbReference>
<evidence type="ECO:0000256" key="2">
    <source>
        <dbReference type="ARBA" id="ARBA00005267"/>
    </source>
</evidence>
<evidence type="ECO:0000313" key="9">
    <source>
        <dbReference type="EMBL" id="MMS79137.1"/>
    </source>
</evidence>
<dbReference type="EMBL" id="RWAH01000031">
    <property type="protein sequence ID" value="MMS79137.1"/>
    <property type="molecule type" value="Genomic_DNA"/>
</dbReference>
<gene>
    <name evidence="9" type="primary">fldB</name>
    <name evidence="9" type="ORF">D9O31_22115</name>
</gene>
<organism evidence="9">
    <name type="scientific">Salmonella enterica</name>
    <name type="common">Salmonella choleraesuis</name>
    <dbReference type="NCBI Taxonomy" id="28901"/>
    <lineage>
        <taxon>Bacteria</taxon>
        <taxon>Pseudomonadati</taxon>
        <taxon>Pseudomonadota</taxon>
        <taxon>Gammaproteobacteria</taxon>
        <taxon>Enterobacterales</taxon>
        <taxon>Enterobacteriaceae</taxon>
        <taxon>Salmonella</taxon>
    </lineage>
</organism>
<comment type="similarity">
    <text evidence="2 7">Belongs to the flavodoxin family.</text>
</comment>
<keyword evidence="3 7" id="KW-0813">Transport</keyword>
<dbReference type="InterPro" id="IPR050619">
    <property type="entry name" value="Flavodoxin"/>
</dbReference>
<evidence type="ECO:0000256" key="7">
    <source>
        <dbReference type="PIRNR" id="PIRNR038996"/>
    </source>
</evidence>
<dbReference type="InterPro" id="IPR029039">
    <property type="entry name" value="Flavoprotein-like_sf"/>
</dbReference>
<protein>
    <recommendedName>
        <fullName evidence="7">Flavodoxin</fullName>
    </recommendedName>
</protein>
<evidence type="ECO:0000256" key="4">
    <source>
        <dbReference type="ARBA" id="ARBA00022630"/>
    </source>
</evidence>